<organism evidence="1 2">
    <name type="scientific">Brassica cretica</name>
    <name type="common">Mustard</name>
    <dbReference type="NCBI Taxonomy" id="69181"/>
    <lineage>
        <taxon>Eukaryota</taxon>
        <taxon>Viridiplantae</taxon>
        <taxon>Streptophyta</taxon>
        <taxon>Embryophyta</taxon>
        <taxon>Tracheophyta</taxon>
        <taxon>Spermatophyta</taxon>
        <taxon>Magnoliopsida</taxon>
        <taxon>eudicotyledons</taxon>
        <taxon>Gunneridae</taxon>
        <taxon>Pentapetalae</taxon>
        <taxon>rosids</taxon>
        <taxon>malvids</taxon>
        <taxon>Brassicales</taxon>
        <taxon>Brassicaceae</taxon>
        <taxon>Brassiceae</taxon>
        <taxon>Brassica</taxon>
    </lineage>
</organism>
<evidence type="ECO:0000313" key="1">
    <source>
        <dbReference type="EMBL" id="KAF2535342.1"/>
    </source>
</evidence>
<dbReference type="Proteomes" id="UP000712281">
    <property type="component" value="Unassembled WGS sequence"/>
</dbReference>
<evidence type="ECO:0000313" key="2">
    <source>
        <dbReference type="Proteomes" id="UP000712281"/>
    </source>
</evidence>
<accession>A0A8S9FX87</accession>
<reference evidence="1" key="1">
    <citation type="submission" date="2019-12" db="EMBL/GenBank/DDBJ databases">
        <title>Genome sequencing and annotation of Brassica cretica.</title>
        <authorList>
            <person name="Studholme D.J."/>
            <person name="Sarris P.F."/>
        </authorList>
    </citation>
    <scope>NUCLEOTIDE SEQUENCE</scope>
    <source>
        <strain evidence="1">PFS-001/15</strain>
        <tissue evidence="1">Leaf</tissue>
    </source>
</reference>
<dbReference type="AlphaFoldDB" id="A0A8S9FX87"/>
<protein>
    <submittedName>
        <fullName evidence="1">Uncharacterized protein</fullName>
    </submittedName>
</protein>
<dbReference type="EMBL" id="QGKW02002228">
    <property type="protein sequence ID" value="KAF2535342.1"/>
    <property type="molecule type" value="Genomic_DNA"/>
</dbReference>
<gene>
    <name evidence="1" type="ORF">F2Q68_00020344</name>
</gene>
<comment type="caution">
    <text evidence="1">The sequence shown here is derived from an EMBL/GenBank/DDBJ whole genome shotgun (WGS) entry which is preliminary data.</text>
</comment>
<name>A0A8S9FX87_BRACR</name>
<sequence length="165" mass="18269">MTKKPLINHKFDQIDNAERPRHVAPGGRSWCWERPQVVAVGHRSRLVRRSQIDTTRATSGYRCGEVALGAGATSPCLSRRSLRSVNGERPQGLALVRSLRSVNGERPRGLTLVRSLRSVNGERVHGVAPVGSLPCTAHPMITLITSFELQMHPNVPKNSMWYSNT</sequence>
<proteinExistence type="predicted"/>